<reference evidence="2" key="2">
    <citation type="submission" date="2021-09" db="EMBL/GenBank/DDBJ databases">
        <authorList>
            <person name="Jia N."/>
            <person name="Wang J."/>
            <person name="Shi W."/>
            <person name="Du L."/>
            <person name="Sun Y."/>
            <person name="Zhan W."/>
            <person name="Jiang J."/>
            <person name="Wang Q."/>
            <person name="Zhang B."/>
            <person name="Ji P."/>
            <person name="Sakyi L.B."/>
            <person name="Cui X."/>
            <person name="Yuan T."/>
            <person name="Jiang B."/>
            <person name="Yang W."/>
            <person name="Lam T.T.-Y."/>
            <person name="Chang Q."/>
            <person name="Ding S."/>
            <person name="Wang X."/>
            <person name="Zhu J."/>
            <person name="Ruan X."/>
            <person name="Zhao L."/>
            <person name="Wei J."/>
            <person name="Que T."/>
            <person name="Du C."/>
            <person name="Cheng J."/>
            <person name="Dai P."/>
            <person name="Han X."/>
            <person name="Huang E."/>
            <person name="Gao Y."/>
            <person name="Liu J."/>
            <person name="Shao H."/>
            <person name="Ye R."/>
            <person name="Li L."/>
            <person name="Wei W."/>
            <person name="Wang X."/>
            <person name="Wang C."/>
            <person name="Huo Q."/>
            <person name="Li W."/>
            <person name="Guo W."/>
            <person name="Chen H."/>
            <person name="Chen S."/>
            <person name="Zhou L."/>
            <person name="Zhou L."/>
            <person name="Ni X."/>
            <person name="Tian J."/>
            <person name="Zhou Y."/>
            <person name="Sheng Y."/>
            <person name="Liu T."/>
            <person name="Pan Y."/>
            <person name="Xia L."/>
            <person name="Li J."/>
            <person name="Zhao F."/>
            <person name="Cao W."/>
        </authorList>
    </citation>
    <scope>NUCLEOTIDE SEQUENCE</scope>
    <source>
        <strain evidence="2">Rmic-2018</strain>
        <tissue evidence="2">Larvae</tissue>
    </source>
</reference>
<reference evidence="2" key="1">
    <citation type="journal article" date="2020" name="Cell">
        <title>Large-Scale Comparative Analyses of Tick Genomes Elucidate Their Genetic Diversity and Vector Capacities.</title>
        <authorList>
            <consortium name="Tick Genome and Microbiome Consortium (TIGMIC)"/>
            <person name="Jia N."/>
            <person name="Wang J."/>
            <person name="Shi W."/>
            <person name="Du L."/>
            <person name="Sun Y."/>
            <person name="Zhan W."/>
            <person name="Jiang J.F."/>
            <person name="Wang Q."/>
            <person name="Zhang B."/>
            <person name="Ji P."/>
            <person name="Bell-Sakyi L."/>
            <person name="Cui X.M."/>
            <person name="Yuan T.T."/>
            <person name="Jiang B.G."/>
            <person name="Yang W.F."/>
            <person name="Lam T.T."/>
            <person name="Chang Q.C."/>
            <person name="Ding S.J."/>
            <person name="Wang X.J."/>
            <person name="Zhu J.G."/>
            <person name="Ruan X.D."/>
            <person name="Zhao L."/>
            <person name="Wei J.T."/>
            <person name="Ye R.Z."/>
            <person name="Que T.C."/>
            <person name="Du C.H."/>
            <person name="Zhou Y.H."/>
            <person name="Cheng J.X."/>
            <person name="Dai P.F."/>
            <person name="Guo W.B."/>
            <person name="Han X.H."/>
            <person name="Huang E.J."/>
            <person name="Li L.F."/>
            <person name="Wei W."/>
            <person name="Gao Y.C."/>
            <person name="Liu J.Z."/>
            <person name="Shao H.Z."/>
            <person name="Wang X."/>
            <person name="Wang C.C."/>
            <person name="Yang T.C."/>
            <person name="Huo Q.B."/>
            <person name="Li W."/>
            <person name="Chen H.Y."/>
            <person name="Chen S.E."/>
            <person name="Zhou L.G."/>
            <person name="Ni X.B."/>
            <person name="Tian J.H."/>
            <person name="Sheng Y."/>
            <person name="Liu T."/>
            <person name="Pan Y.S."/>
            <person name="Xia L.Y."/>
            <person name="Li J."/>
            <person name="Zhao F."/>
            <person name="Cao W.C."/>
        </authorList>
    </citation>
    <scope>NUCLEOTIDE SEQUENCE</scope>
    <source>
        <strain evidence="2">Rmic-2018</strain>
    </source>
</reference>
<protein>
    <submittedName>
        <fullName evidence="2">Uncharacterized protein</fullName>
    </submittedName>
</protein>
<accession>A0A9J6E0P3</accession>
<evidence type="ECO:0000313" key="3">
    <source>
        <dbReference type="Proteomes" id="UP000821866"/>
    </source>
</evidence>
<keyword evidence="3" id="KW-1185">Reference proteome</keyword>
<dbReference type="Proteomes" id="UP000821866">
    <property type="component" value="Chromosome 4"/>
</dbReference>
<feature type="region of interest" description="Disordered" evidence="1">
    <location>
        <begin position="1"/>
        <end position="34"/>
    </location>
</feature>
<organism evidence="2 3">
    <name type="scientific">Rhipicephalus microplus</name>
    <name type="common">Cattle tick</name>
    <name type="synonym">Boophilus microplus</name>
    <dbReference type="NCBI Taxonomy" id="6941"/>
    <lineage>
        <taxon>Eukaryota</taxon>
        <taxon>Metazoa</taxon>
        <taxon>Ecdysozoa</taxon>
        <taxon>Arthropoda</taxon>
        <taxon>Chelicerata</taxon>
        <taxon>Arachnida</taxon>
        <taxon>Acari</taxon>
        <taxon>Parasitiformes</taxon>
        <taxon>Ixodida</taxon>
        <taxon>Ixodoidea</taxon>
        <taxon>Ixodidae</taxon>
        <taxon>Rhipicephalinae</taxon>
        <taxon>Rhipicephalus</taxon>
        <taxon>Boophilus</taxon>
    </lineage>
</organism>
<proteinExistence type="predicted"/>
<evidence type="ECO:0000256" key="1">
    <source>
        <dbReference type="SAM" id="MobiDB-lite"/>
    </source>
</evidence>
<gene>
    <name evidence="2" type="ORF">HPB51_010467</name>
</gene>
<feature type="compositionally biased region" description="Polar residues" evidence="1">
    <location>
        <begin position="16"/>
        <end position="26"/>
    </location>
</feature>
<feature type="region of interest" description="Disordered" evidence="1">
    <location>
        <begin position="218"/>
        <end position="243"/>
    </location>
</feature>
<evidence type="ECO:0000313" key="2">
    <source>
        <dbReference type="EMBL" id="KAH8027821.1"/>
    </source>
</evidence>
<name>A0A9J6E0P3_RHIMP</name>
<feature type="compositionally biased region" description="Low complexity" evidence="1">
    <location>
        <begin position="218"/>
        <end position="234"/>
    </location>
</feature>
<dbReference type="EMBL" id="JABSTU010000006">
    <property type="protein sequence ID" value="KAH8027821.1"/>
    <property type="molecule type" value="Genomic_DNA"/>
</dbReference>
<comment type="caution">
    <text evidence="2">The sequence shown here is derived from an EMBL/GenBank/DDBJ whole genome shotgun (WGS) entry which is preliminary data.</text>
</comment>
<sequence length="243" mass="26820">MNAHTFAKGNTDVENKQVQSSGSSGSADKLEAREAAAQRQKQRAYWVHTLSLIYMREKRQHPEVYSCSATTQRRAAVERALDGLKKAFARALKRIEEVSLLMGYGPVANLSGVQFPFPQIIAVSDPIFLLLDPIGDSGYFYLPEAPREMMQAICDNYKEQVCSTSLIVTMISSPQQVNSRVPWRKETWRAPPVSRVYTEIEEDMGDLAHLSSLLPLVDSDSSDSESSGSGTSDLSDSHTATAT</sequence>
<dbReference type="AlphaFoldDB" id="A0A9J6E0P3"/>